<reference evidence="3" key="1">
    <citation type="submission" date="2016-11" db="EMBL/GenBank/DDBJ databases">
        <authorList>
            <person name="Varghese N."/>
            <person name="Submissions S."/>
        </authorList>
    </citation>
    <scope>NUCLEOTIDE SEQUENCE [LARGE SCALE GENOMIC DNA]</scope>
    <source>
        <strain evidence="3">DSM 6637</strain>
    </source>
</reference>
<keyword evidence="3" id="KW-1185">Reference proteome</keyword>
<dbReference type="Proteomes" id="UP000184444">
    <property type="component" value="Unassembled WGS sequence"/>
</dbReference>
<dbReference type="STRING" id="53463.SAMN05444389_11060"/>
<feature type="chain" id="PRO_5013020262" evidence="1">
    <location>
        <begin position="27"/>
        <end position="237"/>
    </location>
</feature>
<keyword evidence="1" id="KW-0732">Signal</keyword>
<dbReference type="RefSeq" id="WP_073067968.1">
    <property type="nucleotide sequence ID" value="NZ_FRCK01000010.1"/>
</dbReference>
<evidence type="ECO:0000313" key="3">
    <source>
        <dbReference type="Proteomes" id="UP000184444"/>
    </source>
</evidence>
<evidence type="ECO:0000256" key="1">
    <source>
        <dbReference type="SAM" id="SignalP"/>
    </source>
</evidence>
<name>A0A1M7J2A4_9RHOB</name>
<sequence length="237" mass="26305">MRDSHWIRAGMLAAATAGLLPAQVGAAEFRPPSGCTLELTVQQRSCTVAQHYRCDSDAPGDQHVVYFTREGAVYHSRIDAETRWMESTDLVSGISDRLEPQSRDHASLSGLLRTGQDDFDFWTVSDSGERLRHIGRDELTGQVEIDGEQLDTTRFQLRSFAETGELLIERSGTQFVSREFGRFFGGVEHSADWQGQEVDSDDSPVRFIRRGEPGFGSTRPDYDCDVQMVSLGAGGSH</sequence>
<feature type="signal peptide" evidence="1">
    <location>
        <begin position="1"/>
        <end position="26"/>
    </location>
</feature>
<dbReference type="EMBL" id="FRCK01000010">
    <property type="protein sequence ID" value="SHM47042.1"/>
    <property type="molecule type" value="Genomic_DNA"/>
</dbReference>
<protein>
    <submittedName>
        <fullName evidence="2">Uncharacterized protein</fullName>
    </submittedName>
</protein>
<dbReference type="AlphaFoldDB" id="A0A1M7J2A4"/>
<evidence type="ECO:0000313" key="2">
    <source>
        <dbReference type="EMBL" id="SHM47042.1"/>
    </source>
</evidence>
<accession>A0A1M7J2A4</accession>
<gene>
    <name evidence="2" type="ORF">SAMN05444389_11060</name>
</gene>
<proteinExistence type="predicted"/>
<organism evidence="2 3">
    <name type="scientific">Paracoccus solventivorans</name>
    <dbReference type="NCBI Taxonomy" id="53463"/>
    <lineage>
        <taxon>Bacteria</taxon>
        <taxon>Pseudomonadati</taxon>
        <taxon>Pseudomonadota</taxon>
        <taxon>Alphaproteobacteria</taxon>
        <taxon>Rhodobacterales</taxon>
        <taxon>Paracoccaceae</taxon>
        <taxon>Paracoccus</taxon>
    </lineage>
</organism>